<dbReference type="InParanoid" id="K5XZ76"/>
<dbReference type="RefSeq" id="XP_007328334.1">
    <property type="nucleotide sequence ID" value="XM_007328272.1"/>
</dbReference>
<name>K5XZ76_AGABU</name>
<dbReference type="GO" id="GO:0000307">
    <property type="term" value="C:cyclin-dependent protein kinase holoenzyme complex"/>
    <property type="evidence" value="ECO:0007669"/>
    <property type="project" value="TreeGrafter"/>
</dbReference>
<accession>K5XZ76</accession>
<gene>
    <name evidence="2" type="ORF">AGABI1DRAFT_112457</name>
</gene>
<dbReference type="STRING" id="597362.K5XZ76"/>
<dbReference type="GO" id="GO:0016538">
    <property type="term" value="F:cyclin-dependent protein serine/threonine kinase regulator activity"/>
    <property type="evidence" value="ECO:0007669"/>
    <property type="project" value="TreeGrafter"/>
</dbReference>
<feature type="region of interest" description="Disordered" evidence="1">
    <location>
        <begin position="466"/>
        <end position="496"/>
    </location>
</feature>
<dbReference type="AlphaFoldDB" id="K5XZ76"/>
<dbReference type="PANTHER" id="PTHR15615">
    <property type="match status" value="1"/>
</dbReference>
<evidence type="ECO:0008006" key="4">
    <source>
        <dbReference type="Google" id="ProtNLM"/>
    </source>
</evidence>
<dbReference type="OrthoDB" id="286814at2759"/>
<feature type="region of interest" description="Disordered" evidence="1">
    <location>
        <begin position="342"/>
        <end position="390"/>
    </location>
</feature>
<dbReference type="eggNOG" id="KOG1674">
    <property type="taxonomic scope" value="Eukaryota"/>
</dbReference>
<feature type="compositionally biased region" description="Polar residues" evidence="1">
    <location>
        <begin position="65"/>
        <end position="75"/>
    </location>
</feature>
<dbReference type="CDD" id="cd20557">
    <property type="entry name" value="CYCLIN_ScPCL1-like"/>
    <property type="match status" value="1"/>
</dbReference>
<feature type="region of interest" description="Disordered" evidence="1">
    <location>
        <begin position="1"/>
        <end position="83"/>
    </location>
</feature>
<dbReference type="OMA" id="WVSEGEI"/>
<proteinExistence type="predicted"/>
<feature type="compositionally biased region" description="Low complexity" evidence="1">
    <location>
        <begin position="482"/>
        <end position="491"/>
    </location>
</feature>
<dbReference type="GeneID" id="18823647"/>
<sequence length="599" mass="64669">MHAFTHSLAHRAPSVTRPRVRWQPYNPLSSQASSSLSSQSPSSHCSTPSSSLSSPPSSTPNSNSKLCSHTQNPKETSLPRESSKKQFAVGLVDQAVKTLGDVWRPQDIPLNFHAFPHGGGPASCGLSDPNSIINASGDIHVPIKGFVHEVIRRSRTSGCVLQTALCYIEAVRPKIPDLAKKEQACEGSTGQRDTCRVTPATAAEISLEEQYIQMDELRLDVVGDSSVSYSGLQSSDAPNLDQTIATVRISDIDALTSESAGAPYPDHVPSNSSSTCLPSPLLCPRRTFLASLILASKFTQDKCYSNRAWAKLSGLPAREIGRCERALGEALEWRLWVGKTPVQPPSNSGSTANPSVGRPVVRSQSESNILNTPTTRSPFLVRQDSRPPVTCINPQRMLQRSSTMPTEVFANFAKSDVRPEASNGHSKLYLNPIESTVPSSPLHFKQPQEQFDYQLASTSDHVSASYAEMVSQSPSPDNPGLSYSPSSTESSSGDRTVQMSTFIDEPTALYSVSQPPTAVDFWPCSGNNDSQGRRFSPLLFVKNREMPFLNSIGSLAPAPNGDECLRTFGLVASSSNPPWVSEGEISQSLLAQPMVGQVM</sequence>
<evidence type="ECO:0000313" key="2">
    <source>
        <dbReference type="EMBL" id="EKM80710.1"/>
    </source>
</evidence>
<evidence type="ECO:0000256" key="1">
    <source>
        <dbReference type="SAM" id="MobiDB-lite"/>
    </source>
</evidence>
<feature type="compositionally biased region" description="Low complexity" evidence="1">
    <location>
        <begin position="26"/>
        <end position="64"/>
    </location>
</feature>
<dbReference type="GO" id="GO:0005634">
    <property type="term" value="C:nucleus"/>
    <property type="evidence" value="ECO:0007669"/>
    <property type="project" value="TreeGrafter"/>
</dbReference>
<keyword evidence="3" id="KW-1185">Reference proteome</keyword>
<feature type="compositionally biased region" description="Polar residues" evidence="1">
    <location>
        <begin position="345"/>
        <end position="354"/>
    </location>
</feature>
<dbReference type="HOGENOM" id="CLU_018882_0_0_1"/>
<dbReference type="KEGG" id="abp:AGABI1DRAFT112457"/>
<feature type="compositionally biased region" description="Polar residues" evidence="1">
    <location>
        <begin position="362"/>
        <end position="377"/>
    </location>
</feature>
<dbReference type="InterPro" id="IPR013922">
    <property type="entry name" value="Cyclin_PHO80-like"/>
</dbReference>
<dbReference type="EMBL" id="JH971388">
    <property type="protein sequence ID" value="EKM80710.1"/>
    <property type="molecule type" value="Genomic_DNA"/>
</dbReference>
<dbReference type="Gene3D" id="1.10.472.10">
    <property type="entry name" value="Cyclin-like"/>
    <property type="match status" value="1"/>
</dbReference>
<reference evidence="3" key="1">
    <citation type="journal article" date="2012" name="Proc. Natl. Acad. Sci. U.S.A.">
        <title>Genome sequence of the button mushroom Agaricus bisporus reveals mechanisms governing adaptation to a humic-rich ecological niche.</title>
        <authorList>
            <person name="Morin E."/>
            <person name="Kohler A."/>
            <person name="Baker A.R."/>
            <person name="Foulongne-Oriol M."/>
            <person name="Lombard V."/>
            <person name="Nagy L.G."/>
            <person name="Ohm R.A."/>
            <person name="Patyshakuliyeva A."/>
            <person name="Brun A."/>
            <person name="Aerts A.L."/>
            <person name="Bailey A.M."/>
            <person name="Billette C."/>
            <person name="Coutinho P.M."/>
            <person name="Deakin G."/>
            <person name="Doddapaneni H."/>
            <person name="Floudas D."/>
            <person name="Grimwood J."/>
            <person name="Hilden K."/>
            <person name="Kuees U."/>
            <person name="LaButti K.M."/>
            <person name="Lapidus A."/>
            <person name="Lindquist E.A."/>
            <person name="Lucas S.M."/>
            <person name="Murat C."/>
            <person name="Riley R.W."/>
            <person name="Salamov A.A."/>
            <person name="Schmutz J."/>
            <person name="Subramanian V."/>
            <person name="Woesten H.A.B."/>
            <person name="Xu J."/>
            <person name="Eastwood D.C."/>
            <person name="Foster G.D."/>
            <person name="Sonnenberg A.S."/>
            <person name="Cullen D."/>
            <person name="de Vries R.P."/>
            <person name="Lundell T."/>
            <person name="Hibbett D.S."/>
            <person name="Henrissat B."/>
            <person name="Burton K.S."/>
            <person name="Kerrigan R.W."/>
            <person name="Challen M.P."/>
            <person name="Grigoriev I.V."/>
            <person name="Martin F."/>
        </authorList>
    </citation>
    <scope>NUCLEOTIDE SEQUENCE [LARGE SCALE GENOMIC DNA]</scope>
    <source>
        <strain evidence="3">JB137-S8 / ATCC MYA-4627 / FGSC 10392</strain>
    </source>
</reference>
<evidence type="ECO:0000313" key="3">
    <source>
        <dbReference type="Proteomes" id="UP000008493"/>
    </source>
</evidence>
<dbReference type="GO" id="GO:0019901">
    <property type="term" value="F:protein kinase binding"/>
    <property type="evidence" value="ECO:0007669"/>
    <property type="project" value="InterPro"/>
</dbReference>
<dbReference type="PANTHER" id="PTHR15615:SF36">
    <property type="entry name" value="PHO85 CYCLIN-5"/>
    <property type="match status" value="1"/>
</dbReference>
<protein>
    <recommendedName>
        <fullName evidence="4">Cyclin N-terminal domain-containing protein</fullName>
    </recommendedName>
</protein>
<organism evidence="2 3">
    <name type="scientific">Agaricus bisporus var. burnettii (strain JB137-S8 / ATCC MYA-4627 / FGSC 10392)</name>
    <name type="common">White button mushroom</name>
    <dbReference type="NCBI Taxonomy" id="597362"/>
    <lineage>
        <taxon>Eukaryota</taxon>
        <taxon>Fungi</taxon>
        <taxon>Dikarya</taxon>
        <taxon>Basidiomycota</taxon>
        <taxon>Agaricomycotina</taxon>
        <taxon>Agaricomycetes</taxon>
        <taxon>Agaricomycetidae</taxon>
        <taxon>Agaricales</taxon>
        <taxon>Agaricineae</taxon>
        <taxon>Agaricaceae</taxon>
        <taxon>Agaricus</taxon>
    </lineage>
</organism>
<dbReference type="Proteomes" id="UP000008493">
    <property type="component" value="Unassembled WGS sequence"/>
</dbReference>